<evidence type="ECO:0000256" key="1">
    <source>
        <dbReference type="SAM" id="MobiDB-lite"/>
    </source>
</evidence>
<gene>
    <name evidence="2" type="ORF">SDC9_112405</name>
</gene>
<organism evidence="2">
    <name type="scientific">bioreactor metagenome</name>
    <dbReference type="NCBI Taxonomy" id="1076179"/>
    <lineage>
        <taxon>unclassified sequences</taxon>
        <taxon>metagenomes</taxon>
        <taxon>ecological metagenomes</taxon>
    </lineage>
</organism>
<accession>A0A645BK87</accession>
<dbReference type="AlphaFoldDB" id="A0A645BK87"/>
<evidence type="ECO:0000313" key="2">
    <source>
        <dbReference type="EMBL" id="MPM65508.1"/>
    </source>
</evidence>
<feature type="region of interest" description="Disordered" evidence="1">
    <location>
        <begin position="1"/>
        <end position="28"/>
    </location>
</feature>
<feature type="region of interest" description="Disordered" evidence="1">
    <location>
        <begin position="151"/>
        <end position="191"/>
    </location>
</feature>
<dbReference type="EMBL" id="VSSQ01020555">
    <property type="protein sequence ID" value="MPM65508.1"/>
    <property type="molecule type" value="Genomic_DNA"/>
</dbReference>
<proteinExistence type="predicted"/>
<feature type="compositionally biased region" description="Basic residues" evidence="1">
    <location>
        <begin position="9"/>
        <end position="25"/>
    </location>
</feature>
<sequence length="191" mass="21663">MLFLGQPPHRGRARLQGRRKFSRPGKAKDAVITHINRRGSLRAFQRCSQKRGGRLRLDLPVPLHNKGRKPGVLRQDGRVQRDAVFSQHRNRVYPGAALIAGALLLTGNRQHQQKQVGDGQDDQNDIFKLRTFHAGFAPLPLWHITIVRPNRPRPARSRHPDSAAAARRPRGAPHAWRPPPAPREAPLRRCR</sequence>
<comment type="caution">
    <text evidence="2">The sequence shown here is derived from an EMBL/GenBank/DDBJ whole genome shotgun (WGS) entry which is preliminary data.</text>
</comment>
<protein>
    <submittedName>
        <fullName evidence="2">Uncharacterized protein</fullName>
    </submittedName>
</protein>
<name>A0A645BK87_9ZZZZ</name>
<reference evidence="2" key="1">
    <citation type="submission" date="2019-08" db="EMBL/GenBank/DDBJ databases">
        <authorList>
            <person name="Kucharzyk K."/>
            <person name="Murdoch R.W."/>
            <person name="Higgins S."/>
            <person name="Loffler F."/>
        </authorList>
    </citation>
    <scope>NUCLEOTIDE SEQUENCE</scope>
</reference>